<keyword evidence="4" id="KW-1185">Reference proteome</keyword>
<dbReference type="GeneID" id="78555347"/>
<evidence type="ECO:0000313" key="3">
    <source>
        <dbReference type="EMBL" id="TWS00349.1"/>
    </source>
</evidence>
<dbReference type="InterPro" id="IPR025391">
    <property type="entry name" value="DUF4123"/>
</dbReference>
<sequence length="277" mass="31409">MSTWLNTFLNQPSAAEPWSTIGSRSLYCIIDTVRQPRALEQLYQQDGISGIDRLFRNTPFVEMSDVSPLWLPLKPGSPVAAKAVELCLNNRSGLLLSCSATPEAAFSHAQRLLRMNCRQQGEALARYYDPAFWAALALTTSAHRLYGPWDSVFTPPAHPSDRAWRIWAQPAQTDEYSAAHDQPLLLDDSTLTAAEGTRWWYWVRAREAESAQTLRDEQLPTVFDNFGLLIEKGIDEGRHLERLLPLLSQCAWRERPEIMSVLSSNLPPFEKVQRLEV</sequence>
<dbReference type="Proteomes" id="UP000182858">
    <property type="component" value="Chromosome I"/>
</dbReference>
<accession>A0A5C5Q3Z4</accession>
<dbReference type="EMBL" id="LT629689">
    <property type="protein sequence ID" value="SDF78277.1"/>
    <property type="molecule type" value="Genomic_DNA"/>
</dbReference>
<name>A0A5C5Q3Z4_9PSED</name>
<dbReference type="RefSeq" id="WP_010568081.1">
    <property type="nucleotide sequence ID" value="NZ_LT629689.1"/>
</dbReference>
<evidence type="ECO:0000313" key="5">
    <source>
        <dbReference type="Proteomes" id="UP000317951"/>
    </source>
</evidence>
<dbReference type="OrthoDB" id="7014625at2"/>
<evidence type="ECO:0000259" key="1">
    <source>
        <dbReference type="Pfam" id="PF13503"/>
    </source>
</evidence>
<evidence type="ECO:0000313" key="4">
    <source>
        <dbReference type="Proteomes" id="UP000182858"/>
    </source>
</evidence>
<organism evidence="3 5">
    <name type="scientific">Pseudomonas extremaustralis</name>
    <dbReference type="NCBI Taxonomy" id="359110"/>
    <lineage>
        <taxon>Bacteria</taxon>
        <taxon>Pseudomonadati</taxon>
        <taxon>Pseudomonadota</taxon>
        <taxon>Gammaproteobacteria</taxon>
        <taxon>Pseudomonadales</taxon>
        <taxon>Pseudomonadaceae</taxon>
        <taxon>Pseudomonas</taxon>
    </lineage>
</organism>
<reference evidence="3 5" key="2">
    <citation type="submission" date="2019-06" db="EMBL/GenBank/DDBJ databases">
        <title>Pseudomonas bimorpha sp. nov. isolated from bovine raw milk and skim milk concentrate.</title>
        <authorList>
            <person name="Hofmann K."/>
            <person name="Huptas C."/>
            <person name="Doll E."/>
            <person name="Scherer S."/>
            <person name="Wenning M."/>
        </authorList>
    </citation>
    <scope>NUCLEOTIDE SEQUENCE [LARGE SCALE GENOMIC DNA]</scope>
    <source>
        <strain evidence="3 5">DSM 17835</strain>
    </source>
</reference>
<feature type="domain" description="DUF4123" evidence="1">
    <location>
        <begin position="26"/>
        <end position="141"/>
    </location>
</feature>
<dbReference type="Proteomes" id="UP000317951">
    <property type="component" value="Unassembled WGS sequence"/>
</dbReference>
<gene>
    <name evidence="3" type="ORF">FIV36_28210</name>
    <name evidence="2" type="ORF">SAMN05216591_3963</name>
</gene>
<reference evidence="2 4" key="1">
    <citation type="submission" date="2016-10" db="EMBL/GenBank/DDBJ databases">
        <authorList>
            <person name="Varghese N."/>
            <person name="Submissions S."/>
        </authorList>
    </citation>
    <scope>NUCLEOTIDE SEQUENCE [LARGE SCALE GENOMIC DNA]</scope>
    <source>
        <strain evidence="2 4">DSM 17835</strain>
    </source>
</reference>
<dbReference type="Pfam" id="PF13503">
    <property type="entry name" value="DUF4123"/>
    <property type="match status" value="1"/>
</dbReference>
<proteinExistence type="predicted"/>
<dbReference type="EMBL" id="VFET01000038">
    <property type="protein sequence ID" value="TWS00349.1"/>
    <property type="molecule type" value="Genomic_DNA"/>
</dbReference>
<protein>
    <submittedName>
        <fullName evidence="3">DUF4123 domain-containing protein</fullName>
    </submittedName>
</protein>
<dbReference type="AlphaFoldDB" id="A0A5C5Q3Z4"/>
<evidence type="ECO:0000313" key="2">
    <source>
        <dbReference type="EMBL" id="SDF78277.1"/>
    </source>
</evidence>